<dbReference type="InterPro" id="IPR002508">
    <property type="entry name" value="MurNAc-LAA_cat"/>
</dbReference>
<dbReference type="AlphaFoldDB" id="A0A1H9RLM7"/>
<evidence type="ECO:0000259" key="3">
    <source>
        <dbReference type="PROSITE" id="PS51781"/>
    </source>
</evidence>
<evidence type="ECO:0000313" key="5">
    <source>
        <dbReference type="Proteomes" id="UP000199687"/>
    </source>
</evidence>
<dbReference type="InterPro" id="IPR003646">
    <property type="entry name" value="SH3-like_bac-type"/>
</dbReference>
<proteinExistence type="predicted"/>
<keyword evidence="5" id="KW-1185">Reference proteome</keyword>
<accession>A0A1H9RLM7</accession>
<dbReference type="EMBL" id="FOGL01000009">
    <property type="protein sequence ID" value="SER73672.1"/>
    <property type="molecule type" value="Genomic_DNA"/>
</dbReference>
<dbReference type="CDD" id="cd02696">
    <property type="entry name" value="MurNAc-LAA"/>
    <property type="match status" value="1"/>
</dbReference>
<reference evidence="4 5" key="1">
    <citation type="submission" date="2016-10" db="EMBL/GenBank/DDBJ databases">
        <authorList>
            <person name="de Groot N.N."/>
        </authorList>
    </citation>
    <scope>NUCLEOTIDE SEQUENCE [LARGE SCALE GENOMIC DNA]</scope>
    <source>
        <strain evidence="4 5">CGMCC 1.7727</strain>
    </source>
</reference>
<dbReference type="GO" id="GO:0008745">
    <property type="term" value="F:N-acetylmuramoyl-L-alanine amidase activity"/>
    <property type="evidence" value="ECO:0007669"/>
    <property type="project" value="InterPro"/>
</dbReference>
<dbReference type="Pfam" id="PF08239">
    <property type="entry name" value="SH3_3"/>
    <property type="match status" value="1"/>
</dbReference>
<sequence>MGKKGWIAILFGLMLIFSSSFIIYAKDAYIDGENLNVRNGPGTDFPVIGQVHPPDVYPVLEETEGWVKIEYQQETGWVAKDYVTIKEKTEVNEKSSREIKVDPSPVANIKPKGLEGKIVVIDPGHGGRDVGAISVMEKYESSYTLKTAEILADLLKEHGAIVKLTREDDRYISLLSRSTYSNTLHADVFLSLHYNSTPDYPDVSGAGTFYYNDRDQKLAELVQQAMITETEMEDRGVMQADLQVLRTNHRPGLLLELGFISNEQEEEHIQSEIFQKAMSRGIVTGLAQYFQ</sequence>
<organism evidence="4 5">
    <name type="scientific">Gracilibacillus ureilyticus</name>
    <dbReference type="NCBI Taxonomy" id="531814"/>
    <lineage>
        <taxon>Bacteria</taxon>
        <taxon>Bacillati</taxon>
        <taxon>Bacillota</taxon>
        <taxon>Bacilli</taxon>
        <taxon>Bacillales</taxon>
        <taxon>Bacillaceae</taxon>
        <taxon>Gracilibacillus</taxon>
    </lineage>
</organism>
<dbReference type="GO" id="GO:0009253">
    <property type="term" value="P:peptidoglycan catabolic process"/>
    <property type="evidence" value="ECO:0007669"/>
    <property type="project" value="InterPro"/>
</dbReference>
<evidence type="ECO:0000256" key="2">
    <source>
        <dbReference type="ARBA" id="ARBA00023316"/>
    </source>
</evidence>
<dbReference type="SMART" id="SM00646">
    <property type="entry name" value="Ami_3"/>
    <property type="match status" value="1"/>
</dbReference>
<feature type="domain" description="SH3b" evidence="3">
    <location>
        <begin position="25"/>
        <end position="87"/>
    </location>
</feature>
<dbReference type="RefSeq" id="WP_089740729.1">
    <property type="nucleotide sequence ID" value="NZ_FOGL01000009.1"/>
</dbReference>
<evidence type="ECO:0000256" key="1">
    <source>
        <dbReference type="ARBA" id="ARBA00022801"/>
    </source>
</evidence>
<dbReference type="PROSITE" id="PS51781">
    <property type="entry name" value="SH3B"/>
    <property type="match status" value="1"/>
</dbReference>
<gene>
    <name evidence="4" type="ORF">SAMN04487944_10950</name>
</gene>
<dbReference type="SMART" id="SM00287">
    <property type="entry name" value="SH3b"/>
    <property type="match status" value="1"/>
</dbReference>
<dbReference type="STRING" id="531814.SAMN04487944_10950"/>
<dbReference type="PANTHER" id="PTHR30404:SF0">
    <property type="entry name" value="N-ACETYLMURAMOYL-L-ALANINE AMIDASE AMIC"/>
    <property type="match status" value="1"/>
</dbReference>
<dbReference type="Pfam" id="PF01520">
    <property type="entry name" value="Amidase_3"/>
    <property type="match status" value="1"/>
</dbReference>
<protein>
    <submittedName>
        <fullName evidence="4">N-acetylmuramoyl-L-alanine amidase</fullName>
    </submittedName>
</protein>
<dbReference type="Proteomes" id="UP000199687">
    <property type="component" value="Unassembled WGS sequence"/>
</dbReference>
<dbReference type="PANTHER" id="PTHR30404">
    <property type="entry name" value="N-ACETYLMURAMOYL-L-ALANINE AMIDASE"/>
    <property type="match status" value="1"/>
</dbReference>
<dbReference type="Gene3D" id="2.30.30.40">
    <property type="entry name" value="SH3 Domains"/>
    <property type="match status" value="1"/>
</dbReference>
<dbReference type="GO" id="GO:0071555">
    <property type="term" value="P:cell wall organization"/>
    <property type="evidence" value="ECO:0007669"/>
    <property type="project" value="UniProtKB-KW"/>
</dbReference>
<keyword evidence="2" id="KW-0961">Cell wall biogenesis/degradation</keyword>
<name>A0A1H9RLM7_9BACI</name>
<keyword evidence="1" id="KW-0378">Hydrolase</keyword>
<dbReference type="Gene3D" id="3.40.630.40">
    <property type="entry name" value="Zn-dependent exopeptidases"/>
    <property type="match status" value="1"/>
</dbReference>
<dbReference type="InterPro" id="IPR050695">
    <property type="entry name" value="N-acetylmuramoyl_amidase_3"/>
</dbReference>
<evidence type="ECO:0000313" key="4">
    <source>
        <dbReference type="EMBL" id="SER73672.1"/>
    </source>
</evidence>
<dbReference type="SUPFAM" id="SSF53187">
    <property type="entry name" value="Zn-dependent exopeptidases"/>
    <property type="match status" value="1"/>
</dbReference>
<dbReference type="GO" id="GO:0030288">
    <property type="term" value="C:outer membrane-bounded periplasmic space"/>
    <property type="evidence" value="ECO:0007669"/>
    <property type="project" value="TreeGrafter"/>
</dbReference>
<dbReference type="OrthoDB" id="9806267at2"/>